<feature type="region of interest" description="Disordered" evidence="1">
    <location>
        <begin position="217"/>
        <end position="328"/>
    </location>
</feature>
<feature type="signal peptide" evidence="3">
    <location>
        <begin position="1"/>
        <end position="30"/>
    </location>
</feature>
<reference evidence="4 5" key="1">
    <citation type="submission" date="2022-10" db="EMBL/GenBank/DDBJ databases">
        <title>The complete genomes of actinobacterial strains from the NBC collection.</title>
        <authorList>
            <person name="Joergensen T.S."/>
            <person name="Alvarez Arevalo M."/>
            <person name="Sterndorff E.B."/>
            <person name="Faurdal D."/>
            <person name="Vuksanovic O."/>
            <person name="Mourched A.-S."/>
            <person name="Charusanti P."/>
            <person name="Shaw S."/>
            <person name="Blin K."/>
            <person name="Weber T."/>
        </authorList>
    </citation>
    <scope>NUCLEOTIDE SEQUENCE [LARGE SCALE GENOMIC DNA]</scope>
    <source>
        <strain evidence="4 5">NBC_01247</strain>
    </source>
</reference>
<keyword evidence="5" id="KW-1185">Reference proteome</keyword>
<keyword evidence="2" id="KW-1133">Transmembrane helix</keyword>
<accession>A0ABZ1WGQ4</accession>
<evidence type="ECO:0000313" key="4">
    <source>
        <dbReference type="EMBL" id="WUS59973.1"/>
    </source>
</evidence>
<dbReference type="NCBIfam" id="TIGR01167">
    <property type="entry name" value="LPXTG_anchor"/>
    <property type="match status" value="1"/>
</dbReference>
<protein>
    <submittedName>
        <fullName evidence="4">LPXTG cell wall anchor domain-containing protein</fullName>
    </submittedName>
</protein>
<dbReference type="Proteomes" id="UP001432014">
    <property type="component" value="Chromosome"/>
</dbReference>
<feature type="compositionally biased region" description="Low complexity" evidence="1">
    <location>
        <begin position="260"/>
        <end position="317"/>
    </location>
</feature>
<evidence type="ECO:0000256" key="2">
    <source>
        <dbReference type="SAM" id="Phobius"/>
    </source>
</evidence>
<sequence length="396" mass="39043">MSVRRSLVLAGTAALTSSALLVGVEGVALAASPSTPSAPALRFEIPAQQRLDLAVAGVPGTFTTGAAPREFGYTISNPSAHDFVAFPLLKFKNRQGDLRAADLTVEYQLPGSSTWLAASVAPGGDGADDSVVILLGGTDHGSVSDEALLAVRKGKSVTLKVRVAFAGQAPLGKAGLVPVAFSAQLDDGTGMPVDQGSFACACEVGCVGFTIKAPAPATPTAIPPSPTPVQTRQPSPTHSPASAPPPKPVTPSSAPPPSAKPVTPSSNHLTASPGPSASVPSGPAASPSPTATRPGPSSASPSGTGPASPTAPAPSTSEGGPEQVSFPIATPAITPLVIPPAAVAKAKTTADTVERSLAQTGGGGDSTMVAVAGAALLGTGASSLVVFRRRRSARHA</sequence>
<evidence type="ECO:0000256" key="1">
    <source>
        <dbReference type="SAM" id="MobiDB-lite"/>
    </source>
</evidence>
<keyword evidence="2" id="KW-0472">Membrane</keyword>
<dbReference type="EMBL" id="CP108482">
    <property type="protein sequence ID" value="WUS59973.1"/>
    <property type="molecule type" value="Genomic_DNA"/>
</dbReference>
<evidence type="ECO:0000313" key="5">
    <source>
        <dbReference type="Proteomes" id="UP001432014"/>
    </source>
</evidence>
<proteinExistence type="predicted"/>
<feature type="chain" id="PRO_5047078392" evidence="3">
    <location>
        <begin position="31"/>
        <end position="396"/>
    </location>
</feature>
<keyword evidence="3" id="KW-0732">Signal</keyword>
<organism evidence="4 5">
    <name type="scientific">Kitasatospora herbaricolor</name>
    <dbReference type="NCBI Taxonomy" id="68217"/>
    <lineage>
        <taxon>Bacteria</taxon>
        <taxon>Bacillati</taxon>
        <taxon>Actinomycetota</taxon>
        <taxon>Actinomycetes</taxon>
        <taxon>Kitasatosporales</taxon>
        <taxon>Streptomycetaceae</taxon>
        <taxon>Kitasatospora</taxon>
    </lineage>
</organism>
<dbReference type="RefSeq" id="WP_329493931.1">
    <property type="nucleotide sequence ID" value="NZ_CP108460.1"/>
</dbReference>
<name>A0ABZ1WGQ4_9ACTN</name>
<gene>
    <name evidence="4" type="ORF">OG469_33460</name>
</gene>
<feature type="compositionally biased region" description="Pro residues" evidence="1">
    <location>
        <begin position="242"/>
        <end position="259"/>
    </location>
</feature>
<keyword evidence="2" id="KW-0812">Transmembrane</keyword>
<evidence type="ECO:0000256" key="3">
    <source>
        <dbReference type="SAM" id="SignalP"/>
    </source>
</evidence>
<feature type="transmembrane region" description="Helical" evidence="2">
    <location>
        <begin position="368"/>
        <end position="387"/>
    </location>
</feature>